<dbReference type="OrthoDB" id="2969382at2"/>
<feature type="signal peptide" evidence="3">
    <location>
        <begin position="1"/>
        <end position="19"/>
    </location>
</feature>
<proteinExistence type="predicted"/>
<feature type="region of interest" description="Disordered" evidence="2">
    <location>
        <begin position="25"/>
        <end position="55"/>
    </location>
</feature>
<accession>A0A1I0AY93</accession>
<evidence type="ECO:0000313" key="4">
    <source>
        <dbReference type="EMBL" id="SES98607.1"/>
    </source>
</evidence>
<dbReference type="EMBL" id="FOHE01000004">
    <property type="protein sequence ID" value="SES98607.1"/>
    <property type="molecule type" value="Genomic_DNA"/>
</dbReference>
<sequence length="237" mass="26918">MKKLILLILSVGLAGLLVACGDNEDAEDGAEEGAEATETGQQEPPETEVTEEEKVAEDEVVATINGEEVLGNRYNPIYSQTKMNMAMYGLDTSDKDALKEQTVNELVAQVLIKQEAEDKGIEVTEEEVQTEMESIEEEELESYLEQFQLTEAEFKEQINFNVLLNKYMDQELTVDEVSDEEVEERYDQLVEQSGEEIGELEELEETIRQDLKDQKQSEQLQAKLEELQEQAEVEKLI</sequence>
<evidence type="ECO:0000256" key="1">
    <source>
        <dbReference type="SAM" id="Coils"/>
    </source>
</evidence>
<keyword evidence="5" id="KW-1185">Reference proteome</keyword>
<organism evidence="4 5">
    <name type="scientific">Oceanobacillus limi</name>
    <dbReference type="NCBI Taxonomy" id="930131"/>
    <lineage>
        <taxon>Bacteria</taxon>
        <taxon>Bacillati</taxon>
        <taxon>Bacillota</taxon>
        <taxon>Bacilli</taxon>
        <taxon>Bacillales</taxon>
        <taxon>Bacillaceae</taxon>
        <taxon>Oceanobacillus</taxon>
    </lineage>
</organism>
<dbReference type="InterPro" id="IPR050245">
    <property type="entry name" value="PrsA_foldase"/>
</dbReference>
<name>A0A1I0AY93_9BACI</name>
<keyword evidence="3" id="KW-0732">Signal</keyword>
<keyword evidence="1" id="KW-0175">Coiled coil</keyword>
<dbReference type="InterPro" id="IPR027304">
    <property type="entry name" value="Trigger_fact/SurA_dom_sf"/>
</dbReference>
<dbReference type="Pfam" id="PF13623">
    <property type="entry name" value="SurA_N_2"/>
    <property type="match status" value="1"/>
</dbReference>
<dbReference type="PANTHER" id="PTHR47245">
    <property type="entry name" value="PEPTIDYLPROLYL ISOMERASE"/>
    <property type="match status" value="1"/>
</dbReference>
<feature type="compositionally biased region" description="Acidic residues" evidence="2">
    <location>
        <begin position="25"/>
        <end position="35"/>
    </location>
</feature>
<dbReference type="PANTHER" id="PTHR47245:SF2">
    <property type="entry name" value="PEPTIDYL-PROLYL CIS-TRANS ISOMERASE HP_0175-RELATED"/>
    <property type="match status" value="1"/>
</dbReference>
<dbReference type="PROSITE" id="PS51257">
    <property type="entry name" value="PROKAR_LIPOPROTEIN"/>
    <property type="match status" value="1"/>
</dbReference>
<dbReference type="Gene3D" id="1.10.4030.10">
    <property type="entry name" value="Porin chaperone SurA, peptide-binding domain"/>
    <property type="match status" value="1"/>
</dbReference>
<dbReference type="STRING" id="930131.SAMN05216389_10461"/>
<protein>
    <submittedName>
        <fullName evidence="4">SurA N-terminal domain-containing protein</fullName>
    </submittedName>
</protein>
<evidence type="ECO:0000313" key="5">
    <source>
        <dbReference type="Proteomes" id="UP000198618"/>
    </source>
</evidence>
<feature type="coiled-coil region" evidence="1">
    <location>
        <begin position="186"/>
        <end position="237"/>
    </location>
</feature>
<evidence type="ECO:0000256" key="3">
    <source>
        <dbReference type="SAM" id="SignalP"/>
    </source>
</evidence>
<feature type="compositionally biased region" description="Acidic residues" evidence="2">
    <location>
        <begin position="45"/>
        <end position="55"/>
    </location>
</feature>
<dbReference type="RefSeq" id="WP_090867834.1">
    <property type="nucleotide sequence ID" value="NZ_FOHE01000004.1"/>
</dbReference>
<dbReference type="AlphaFoldDB" id="A0A1I0AY93"/>
<evidence type="ECO:0000256" key="2">
    <source>
        <dbReference type="SAM" id="MobiDB-lite"/>
    </source>
</evidence>
<feature type="chain" id="PRO_5038785778" evidence="3">
    <location>
        <begin position="20"/>
        <end position="237"/>
    </location>
</feature>
<gene>
    <name evidence="4" type="ORF">SAMN05216389_10461</name>
</gene>
<dbReference type="SUPFAM" id="SSF109998">
    <property type="entry name" value="Triger factor/SurA peptide-binding domain-like"/>
    <property type="match status" value="1"/>
</dbReference>
<dbReference type="Proteomes" id="UP000198618">
    <property type="component" value="Unassembled WGS sequence"/>
</dbReference>
<reference evidence="4 5" key="1">
    <citation type="submission" date="2016-10" db="EMBL/GenBank/DDBJ databases">
        <authorList>
            <person name="de Groot N.N."/>
        </authorList>
    </citation>
    <scope>NUCLEOTIDE SEQUENCE [LARGE SCALE GENOMIC DNA]</scope>
    <source>
        <strain evidence="4 5">IBRC-M 10780</strain>
    </source>
</reference>